<feature type="transmembrane region" description="Helical" evidence="5">
    <location>
        <begin position="221"/>
        <end position="241"/>
    </location>
</feature>
<protein>
    <submittedName>
        <fullName evidence="7">TIR domain-containing protein</fullName>
    </submittedName>
</protein>
<dbReference type="SUPFAM" id="SSF52200">
    <property type="entry name" value="Toll/Interleukin receptor TIR domain"/>
    <property type="match status" value="1"/>
</dbReference>
<dbReference type="InterPro" id="IPR000157">
    <property type="entry name" value="TIR_dom"/>
</dbReference>
<dbReference type="Gene3D" id="2.130.10.10">
    <property type="entry name" value="YVTN repeat-like/Quinoprotein amine dehydrogenase"/>
    <property type="match status" value="2"/>
</dbReference>
<dbReference type="EMBL" id="SIKX01000001">
    <property type="protein sequence ID" value="TBF18891.1"/>
    <property type="molecule type" value="Genomic_DNA"/>
</dbReference>
<dbReference type="Pfam" id="PF00400">
    <property type="entry name" value="WD40"/>
    <property type="match status" value="3"/>
</dbReference>
<dbReference type="Pfam" id="PF13676">
    <property type="entry name" value="TIR_2"/>
    <property type="match status" value="1"/>
</dbReference>
<evidence type="ECO:0000256" key="2">
    <source>
        <dbReference type="ARBA" id="ARBA00022737"/>
    </source>
</evidence>
<name>A0AAE8U2W0_9HYPH</name>
<dbReference type="SUPFAM" id="SSF50978">
    <property type="entry name" value="WD40 repeat-like"/>
    <property type="match status" value="1"/>
</dbReference>
<accession>A0AAE8U2W0</accession>
<keyword evidence="5" id="KW-1133">Transmembrane helix</keyword>
<proteinExistence type="predicted"/>
<dbReference type="SMART" id="SM00320">
    <property type="entry name" value="WD40"/>
    <property type="match status" value="7"/>
</dbReference>
<evidence type="ECO:0000256" key="3">
    <source>
        <dbReference type="PROSITE-ProRule" id="PRU00221"/>
    </source>
</evidence>
<evidence type="ECO:0000313" key="8">
    <source>
        <dbReference type="Proteomes" id="UP000291892"/>
    </source>
</evidence>
<dbReference type="PROSITE" id="PS50082">
    <property type="entry name" value="WD_REPEATS_2"/>
    <property type="match status" value="2"/>
</dbReference>
<dbReference type="Gene3D" id="3.40.50.10140">
    <property type="entry name" value="Toll/interleukin-1 receptor homology (TIR) domain"/>
    <property type="match status" value="1"/>
</dbReference>
<evidence type="ECO:0000313" key="7">
    <source>
        <dbReference type="EMBL" id="TBF18891.1"/>
    </source>
</evidence>
<comment type="caution">
    <text evidence="7">The sequence shown here is derived from an EMBL/GenBank/DDBJ whole genome shotgun (WGS) entry which is preliminary data.</text>
</comment>
<dbReference type="Proteomes" id="UP000291892">
    <property type="component" value="Unassembled WGS sequence"/>
</dbReference>
<evidence type="ECO:0000256" key="4">
    <source>
        <dbReference type="SAM" id="MobiDB-lite"/>
    </source>
</evidence>
<keyword evidence="2" id="KW-0677">Repeat</keyword>
<keyword evidence="5" id="KW-0812">Transmembrane</keyword>
<gene>
    <name evidence="7" type="ORF">ELG94_11490</name>
</gene>
<keyword evidence="1 3" id="KW-0853">WD repeat</keyword>
<organism evidence="7 8">
    <name type="scientific">Rhizobium ruizarguesonis</name>
    <dbReference type="NCBI Taxonomy" id="2081791"/>
    <lineage>
        <taxon>Bacteria</taxon>
        <taxon>Pseudomonadati</taxon>
        <taxon>Pseudomonadota</taxon>
        <taxon>Alphaproteobacteria</taxon>
        <taxon>Hyphomicrobiales</taxon>
        <taxon>Rhizobiaceae</taxon>
        <taxon>Rhizobium/Agrobacterium group</taxon>
        <taxon>Rhizobium</taxon>
    </lineage>
</organism>
<dbReference type="PROSITE" id="PS50294">
    <property type="entry name" value="WD_REPEATS_REGION"/>
    <property type="match status" value="1"/>
</dbReference>
<dbReference type="AlphaFoldDB" id="A0AAE8U2W0"/>
<dbReference type="InterPro" id="IPR035897">
    <property type="entry name" value="Toll_tir_struct_dom_sf"/>
</dbReference>
<evidence type="ECO:0000256" key="5">
    <source>
        <dbReference type="SAM" id="Phobius"/>
    </source>
</evidence>
<dbReference type="PANTHER" id="PTHR19848">
    <property type="entry name" value="WD40 REPEAT PROTEIN"/>
    <property type="match status" value="1"/>
</dbReference>
<dbReference type="PANTHER" id="PTHR19848:SF8">
    <property type="entry name" value="F-BOX AND WD REPEAT DOMAIN CONTAINING 7"/>
    <property type="match status" value="1"/>
</dbReference>
<dbReference type="InterPro" id="IPR015943">
    <property type="entry name" value="WD40/YVTN_repeat-like_dom_sf"/>
</dbReference>
<feature type="repeat" description="WD" evidence="3">
    <location>
        <begin position="539"/>
        <end position="569"/>
    </location>
</feature>
<evidence type="ECO:0000256" key="1">
    <source>
        <dbReference type="ARBA" id="ARBA00022574"/>
    </source>
</evidence>
<feature type="region of interest" description="Disordered" evidence="4">
    <location>
        <begin position="618"/>
        <end position="639"/>
    </location>
</feature>
<dbReference type="InterPro" id="IPR001680">
    <property type="entry name" value="WD40_rpt"/>
</dbReference>
<dbReference type="GO" id="GO:0007165">
    <property type="term" value="P:signal transduction"/>
    <property type="evidence" value="ECO:0007669"/>
    <property type="project" value="InterPro"/>
</dbReference>
<feature type="domain" description="TIR" evidence="6">
    <location>
        <begin position="46"/>
        <end position="152"/>
    </location>
</feature>
<feature type="repeat" description="WD" evidence="3">
    <location>
        <begin position="583"/>
        <end position="624"/>
    </location>
</feature>
<evidence type="ECO:0000259" key="6">
    <source>
        <dbReference type="Pfam" id="PF13676"/>
    </source>
</evidence>
<reference evidence="7 8" key="1">
    <citation type="submission" date="2019-02" db="EMBL/GenBank/DDBJ databases">
        <title>The genomic architecture of introgression among sibling species of bacteria.</title>
        <authorList>
            <person name="Cavassim M.I.A."/>
            <person name="Moeskjaer S."/>
            <person name="Moslemi C."/>
            <person name="Fields B."/>
            <person name="Bachmann A."/>
            <person name="Vilhjalmsson B."/>
            <person name="Schierup M.H."/>
            <person name="Young J.P.W."/>
            <person name="Andersen S.U."/>
        </authorList>
    </citation>
    <scope>NUCLEOTIDE SEQUENCE [LARGE SCALE GENOMIC DNA]</scope>
    <source>
        <strain evidence="7 8">SM42</strain>
    </source>
</reference>
<dbReference type="InterPro" id="IPR036322">
    <property type="entry name" value="WD40_repeat_dom_sf"/>
</dbReference>
<sequence length="679" mass="75452">MLKVELTNMTGQRFNSPPSGMNGLCGHSQCLRPGNDMDQTYRFAAFISYRQDTKDASWARWLHRCLETYRTPKALVATGVRGRIGRIFRDAEELEATPNLSERIREALRESEFLVVICSPRIRGRLWVEKEVEYFIELGRRSNVLLFLIEGDHTTSFPLALGNFDSSTEMPLAANVAEAGGMFRRRWAHLPLLRLVAALLNCRLDTLIQRDQARSRRRNRYVATAIAATVLLGTCGFGYLVQQRVSELIANSHDSLQLDPQLSLLLARRAFETSSRYLGINKEAARAALENTIRKSRLRARFRVDDSHIRGLAWSRDGIIAAGGERRGNVTTWNRNTQQYGPALSIGRNVHRLAFAPNDKESSRLAIADSSRVLRIWNLTTNDVSLFPTGNMVLTVIRSDVSWCTVKDQVATTDGRDTVFIWDLSKPDAPPLKFTDPLFGSVNSVSWSPRCRAIGIGGGHGVVFWPIGAEHSVEVGRQGHGSVNISMTEPEGVLRVQWDPLNPTVIATSGYDHTARIWSVPYIDFPETSKGTPSEEAMLAGHTGAVYDIALFDEIAVATASADGKLRIWHPVRYSTIYSSTIIPTDHRQAMSVVWSPNGDEIASGGEDNFVNVWHATDGGEQANLGGKDGSLGTSEGPEPNEVHFLLDGEPLTDAQLHELAVQRSVRDFTDDERNRYGI</sequence>
<keyword evidence="5" id="KW-0472">Membrane</keyword>